<organism evidence="1">
    <name type="scientific">Nicotiana tabacum</name>
    <name type="common">Common tobacco</name>
    <dbReference type="NCBI Taxonomy" id="4097"/>
    <lineage>
        <taxon>Eukaryota</taxon>
        <taxon>Viridiplantae</taxon>
        <taxon>Streptophyta</taxon>
        <taxon>Embryophyta</taxon>
        <taxon>Tracheophyta</taxon>
        <taxon>Spermatophyta</taxon>
        <taxon>Magnoliopsida</taxon>
        <taxon>eudicotyledons</taxon>
        <taxon>Gunneridae</taxon>
        <taxon>Pentapetalae</taxon>
        <taxon>asterids</taxon>
        <taxon>lamiids</taxon>
        <taxon>Solanales</taxon>
        <taxon>Solanaceae</taxon>
        <taxon>Nicotianoideae</taxon>
        <taxon>Nicotianeae</taxon>
        <taxon>Nicotiana</taxon>
    </lineage>
</organism>
<dbReference type="PANTHER" id="PTHR33116">
    <property type="entry name" value="REVERSE TRANSCRIPTASE ZINC-BINDING DOMAIN-CONTAINING PROTEIN-RELATED-RELATED"/>
    <property type="match status" value="1"/>
</dbReference>
<sequence length="242" mass="27524">MECIRTVSYSITINGSPTVPFAAKRGVRQGDPMSPLLFVLAMEYLTRNFSKALGLVANQNKSCVYFGGVSVDVQQEIIQKIGFTIVDCEVFELCREITIDKECIDCYTILLVAIFPLPKKVIQAVESICRKFLWIEDTNASKKSLVAWDKWCRPKSTGGLKITDMSVWSKDALLKHLWNVCKKKDKLWIQWVHAYYIKGRVPWTVEAKQASWIVHKILHAAKYLDEAGLEKEKVLTAGTYTI</sequence>
<proteinExistence type="predicted"/>
<accession>A0A1S3Y3E0</accession>
<dbReference type="AlphaFoldDB" id="A0A1S3Y3E0"/>
<evidence type="ECO:0008006" key="2">
    <source>
        <dbReference type="Google" id="ProtNLM"/>
    </source>
</evidence>
<dbReference type="PaxDb" id="4097-A0A1S3Y3E0"/>
<dbReference type="PANTHER" id="PTHR33116:SF66">
    <property type="entry name" value="REVERSE TRANSCRIPTASE ZINC-BINDING DOMAIN-CONTAINING PROTEIN"/>
    <property type="match status" value="1"/>
</dbReference>
<dbReference type="KEGG" id="nta:107771596"/>
<protein>
    <recommendedName>
        <fullName evidence="2">Reverse transcriptase domain-containing protein</fullName>
    </recommendedName>
</protein>
<name>A0A1S3Y3E0_TOBAC</name>
<gene>
    <name evidence="1" type="primary">LOC107771596</name>
</gene>
<dbReference type="OMA" id="ITIDKEC"/>
<evidence type="ECO:0000313" key="1">
    <source>
        <dbReference type="RefSeq" id="XP_016446492.1"/>
    </source>
</evidence>
<dbReference type="OrthoDB" id="1305421at2759"/>
<reference evidence="1" key="1">
    <citation type="submission" date="2025-08" db="UniProtKB">
        <authorList>
            <consortium name="RefSeq"/>
        </authorList>
    </citation>
    <scope>IDENTIFICATION</scope>
</reference>
<dbReference type="RefSeq" id="XP_016446492.1">
    <property type="nucleotide sequence ID" value="XM_016591006.1"/>
</dbReference>